<sequence length="359" mass="41390">MNWDEELISWQEYLRLDRLLAEENQYPDMPNLADILLQNEKLAREVSDNVVKSATQSMEQSKSIGEFLLCILFSILSRTAWIVWALPTFFWIWPYYRYVCSILNHHIPRYQVVAAWMVVFVKHDPVRFTTKGRPAGVRWTSADLFQIWFLLAVPILYRTSLQIPRHLRNLKKVADQKFNGFLDQVFPMDDIVEFCKPIDPATTPDEKKKDLKTLQEEAVEELYSNIEIPGYDRKLRTQSRKYTHDRNLYFSSSKYKHNVQQRQPISGYSIIPRFPTSFDRQGNPLPPTSVKVVTYNDCGTQTDLPELADVSKGTVTSAEDVEVNTVPGSEQAATTSYDRGTQTDLEGLTRASEGALFST</sequence>
<gene>
    <name evidence="2" type="ORF">QQS21_007486</name>
</gene>
<dbReference type="Proteomes" id="UP001251528">
    <property type="component" value="Unassembled WGS sequence"/>
</dbReference>
<comment type="caution">
    <text evidence="2">The sequence shown here is derived from an EMBL/GenBank/DDBJ whole genome shotgun (WGS) entry which is preliminary data.</text>
</comment>
<evidence type="ECO:0000313" key="2">
    <source>
        <dbReference type="EMBL" id="KAK2594799.1"/>
    </source>
</evidence>
<protein>
    <submittedName>
        <fullName evidence="2">Uncharacterized protein</fullName>
    </submittedName>
</protein>
<dbReference type="AlphaFoldDB" id="A0AAJ0CND2"/>
<organism evidence="2 3">
    <name type="scientific">Conoideocrella luteorostrata</name>
    <dbReference type="NCBI Taxonomy" id="1105319"/>
    <lineage>
        <taxon>Eukaryota</taxon>
        <taxon>Fungi</taxon>
        <taxon>Dikarya</taxon>
        <taxon>Ascomycota</taxon>
        <taxon>Pezizomycotina</taxon>
        <taxon>Sordariomycetes</taxon>
        <taxon>Hypocreomycetidae</taxon>
        <taxon>Hypocreales</taxon>
        <taxon>Clavicipitaceae</taxon>
        <taxon>Conoideocrella</taxon>
    </lineage>
</organism>
<evidence type="ECO:0000313" key="3">
    <source>
        <dbReference type="Proteomes" id="UP001251528"/>
    </source>
</evidence>
<feature type="region of interest" description="Disordered" evidence="1">
    <location>
        <begin position="323"/>
        <end position="359"/>
    </location>
</feature>
<feature type="compositionally biased region" description="Polar residues" evidence="1">
    <location>
        <begin position="326"/>
        <end position="344"/>
    </location>
</feature>
<proteinExistence type="predicted"/>
<keyword evidence="3" id="KW-1185">Reference proteome</keyword>
<name>A0AAJ0CND2_9HYPO</name>
<dbReference type="EMBL" id="JASWJB010000155">
    <property type="protein sequence ID" value="KAK2594799.1"/>
    <property type="molecule type" value="Genomic_DNA"/>
</dbReference>
<accession>A0AAJ0CND2</accession>
<evidence type="ECO:0000256" key="1">
    <source>
        <dbReference type="SAM" id="MobiDB-lite"/>
    </source>
</evidence>
<reference evidence="2" key="1">
    <citation type="submission" date="2023-06" db="EMBL/GenBank/DDBJ databases">
        <title>Conoideocrella luteorostrata (Hypocreales: Clavicipitaceae), a potential biocontrol fungus for elongate hemlock scale in United States Christmas tree production areas.</title>
        <authorList>
            <person name="Barrett H."/>
            <person name="Lovett B."/>
            <person name="Macias A.M."/>
            <person name="Stajich J.E."/>
            <person name="Kasson M.T."/>
        </authorList>
    </citation>
    <scope>NUCLEOTIDE SEQUENCE</scope>
    <source>
        <strain evidence="2">ARSEF 14590</strain>
    </source>
</reference>